<keyword evidence="2" id="KW-0472">Membrane</keyword>
<keyword evidence="4" id="KW-1185">Reference proteome</keyword>
<keyword evidence="2" id="KW-0812">Transmembrane</keyword>
<protein>
    <submittedName>
        <fullName evidence="3">Uncharacterized protein</fullName>
    </submittedName>
</protein>
<evidence type="ECO:0000313" key="3">
    <source>
        <dbReference type="EMBL" id="MPC93520.1"/>
    </source>
</evidence>
<feature type="compositionally biased region" description="Low complexity" evidence="1">
    <location>
        <begin position="230"/>
        <end position="240"/>
    </location>
</feature>
<dbReference type="AlphaFoldDB" id="A0A5B7J9V5"/>
<sequence length="267" mass="29667">MKQFKEEQRVLAVAVGLGAGLVLLTVMYCFTVYCCRRRASSPSSRGIFSRLRRASLYLSNTSPVDISMAELLFNVSAAPVHQPQNPILVPPGSHLCPSSYRPPPPPSSGVQSHQEVCRHFVGTATPSPRRPVPGIHQDATLDKRRKVRTSSLSVSQMEADRHSKVNMIRAGRDGRFESKVHSSDIHTEPRPRHRNEHQLARSPRPFSPSLPKPPPQSPQMIVSLYNSTASLPRQPQRQLPSPTPSWTYGKFLEQTSGSSTRPTLSRI</sequence>
<dbReference type="Proteomes" id="UP000324222">
    <property type="component" value="Unassembled WGS sequence"/>
</dbReference>
<keyword evidence="2" id="KW-1133">Transmembrane helix</keyword>
<dbReference type="EMBL" id="VSRR010095128">
    <property type="protein sequence ID" value="MPC93520.1"/>
    <property type="molecule type" value="Genomic_DNA"/>
</dbReference>
<feature type="compositionally biased region" description="Basic and acidic residues" evidence="1">
    <location>
        <begin position="170"/>
        <end position="190"/>
    </location>
</feature>
<organism evidence="3 4">
    <name type="scientific">Portunus trituberculatus</name>
    <name type="common">Swimming crab</name>
    <name type="synonym">Neptunus trituberculatus</name>
    <dbReference type="NCBI Taxonomy" id="210409"/>
    <lineage>
        <taxon>Eukaryota</taxon>
        <taxon>Metazoa</taxon>
        <taxon>Ecdysozoa</taxon>
        <taxon>Arthropoda</taxon>
        <taxon>Crustacea</taxon>
        <taxon>Multicrustacea</taxon>
        <taxon>Malacostraca</taxon>
        <taxon>Eumalacostraca</taxon>
        <taxon>Eucarida</taxon>
        <taxon>Decapoda</taxon>
        <taxon>Pleocyemata</taxon>
        <taxon>Brachyura</taxon>
        <taxon>Eubrachyura</taxon>
        <taxon>Portunoidea</taxon>
        <taxon>Portunidae</taxon>
        <taxon>Portuninae</taxon>
        <taxon>Portunus</taxon>
    </lineage>
</organism>
<reference evidence="3 4" key="1">
    <citation type="submission" date="2019-05" db="EMBL/GenBank/DDBJ databases">
        <title>Another draft genome of Portunus trituberculatus and its Hox gene families provides insights of decapod evolution.</title>
        <authorList>
            <person name="Jeong J.-H."/>
            <person name="Song I."/>
            <person name="Kim S."/>
            <person name="Choi T."/>
            <person name="Kim D."/>
            <person name="Ryu S."/>
            <person name="Kim W."/>
        </authorList>
    </citation>
    <scope>NUCLEOTIDE SEQUENCE [LARGE SCALE GENOMIC DNA]</scope>
    <source>
        <tissue evidence="3">Muscle</tissue>
    </source>
</reference>
<feature type="transmembrane region" description="Helical" evidence="2">
    <location>
        <begin position="12"/>
        <end position="33"/>
    </location>
</feature>
<evidence type="ECO:0000256" key="2">
    <source>
        <dbReference type="SAM" id="Phobius"/>
    </source>
</evidence>
<gene>
    <name evidence="3" type="ORF">E2C01_088652</name>
</gene>
<proteinExistence type="predicted"/>
<feature type="compositionally biased region" description="Polar residues" evidence="1">
    <location>
        <begin position="253"/>
        <end position="267"/>
    </location>
</feature>
<name>A0A5B7J9V5_PORTR</name>
<accession>A0A5B7J9V5</accession>
<evidence type="ECO:0000313" key="4">
    <source>
        <dbReference type="Proteomes" id="UP000324222"/>
    </source>
</evidence>
<comment type="caution">
    <text evidence="3">The sequence shown here is derived from an EMBL/GenBank/DDBJ whole genome shotgun (WGS) entry which is preliminary data.</text>
</comment>
<evidence type="ECO:0000256" key="1">
    <source>
        <dbReference type="SAM" id="MobiDB-lite"/>
    </source>
</evidence>
<feature type="compositionally biased region" description="Pro residues" evidence="1">
    <location>
        <begin position="205"/>
        <end position="217"/>
    </location>
</feature>
<feature type="region of interest" description="Disordered" evidence="1">
    <location>
        <begin position="122"/>
        <end position="267"/>
    </location>
</feature>